<dbReference type="EnsemblPlants" id="AES78975">
    <property type="protein sequence ID" value="AES78975"/>
    <property type="gene ID" value="MTR_7g051850"/>
</dbReference>
<name>G7KXZ8_MEDTR</name>
<protein>
    <submittedName>
        <fullName evidence="1 2">Uncharacterized protein</fullName>
    </submittedName>
</protein>
<evidence type="ECO:0000313" key="2">
    <source>
        <dbReference type="EnsemblPlants" id="AES78975"/>
    </source>
</evidence>
<dbReference type="EMBL" id="CM001223">
    <property type="protein sequence ID" value="AES78975.1"/>
    <property type="molecule type" value="Genomic_DNA"/>
</dbReference>
<evidence type="ECO:0000313" key="3">
    <source>
        <dbReference type="Proteomes" id="UP000002051"/>
    </source>
</evidence>
<proteinExistence type="predicted"/>
<dbReference type="Proteomes" id="UP000002051">
    <property type="component" value="Unassembled WGS sequence"/>
</dbReference>
<gene>
    <name evidence="1" type="ordered locus">MTR_7g051850</name>
</gene>
<reference evidence="2" key="3">
    <citation type="submission" date="2015-04" db="UniProtKB">
        <authorList>
            <consortium name="EnsemblPlants"/>
        </authorList>
    </citation>
    <scope>IDENTIFICATION</scope>
    <source>
        <strain evidence="2">cv. Jemalong A17</strain>
    </source>
</reference>
<reference evidence="1 3" key="1">
    <citation type="journal article" date="2011" name="Nature">
        <title>The Medicago genome provides insight into the evolution of rhizobial symbioses.</title>
        <authorList>
            <person name="Young N.D."/>
            <person name="Debelle F."/>
            <person name="Oldroyd G.E."/>
            <person name="Geurts R."/>
            <person name="Cannon S.B."/>
            <person name="Udvardi M.K."/>
            <person name="Benedito V.A."/>
            <person name="Mayer K.F."/>
            <person name="Gouzy J."/>
            <person name="Schoof H."/>
            <person name="Van de Peer Y."/>
            <person name="Proost S."/>
            <person name="Cook D.R."/>
            <person name="Meyers B.C."/>
            <person name="Spannagl M."/>
            <person name="Cheung F."/>
            <person name="De Mita S."/>
            <person name="Krishnakumar V."/>
            <person name="Gundlach H."/>
            <person name="Zhou S."/>
            <person name="Mudge J."/>
            <person name="Bharti A.K."/>
            <person name="Murray J.D."/>
            <person name="Naoumkina M.A."/>
            <person name="Rosen B."/>
            <person name="Silverstein K.A."/>
            <person name="Tang H."/>
            <person name="Rombauts S."/>
            <person name="Zhao P.X."/>
            <person name="Zhou P."/>
            <person name="Barbe V."/>
            <person name="Bardou P."/>
            <person name="Bechner M."/>
            <person name="Bellec A."/>
            <person name="Berger A."/>
            <person name="Berges H."/>
            <person name="Bidwell S."/>
            <person name="Bisseling T."/>
            <person name="Choisne N."/>
            <person name="Couloux A."/>
            <person name="Denny R."/>
            <person name="Deshpande S."/>
            <person name="Dai X."/>
            <person name="Doyle J.J."/>
            <person name="Dudez A.M."/>
            <person name="Farmer A.D."/>
            <person name="Fouteau S."/>
            <person name="Franken C."/>
            <person name="Gibelin C."/>
            <person name="Gish J."/>
            <person name="Goldstein S."/>
            <person name="Gonzalez A.J."/>
            <person name="Green P.J."/>
            <person name="Hallab A."/>
            <person name="Hartog M."/>
            <person name="Hua A."/>
            <person name="Humphray S.J."/>
            <person name="Jeong D.H."/>
            <person name="Jing Y."/>
            <person name="Jocker A."/>
            <person name="Kenton S.M."/>
            <person name="Kim D.J."/>
            <person name="Klee K."/>
            <person name="Lai H."/>
            <person name="Lang C."/>
            <person name="Lin S."/>
            <person name="Macmil S.L."/>
            <person name="Magdelenat G."/>
            <person name="Matthews L."/>
            <person name="McCorrison J."/>
            <person name="Monaghan E.L."/>
            <person name="Mun J.H."/>
            <person name="Najar F.Z."/>
            <person name="Nicholson C."/>
            <person name="Noirot C."/>
            <person name="O'Bleness M."/>
            <person name="Paule C.R."/>
            <person name="Poulain J."/>
            <person name="Prion F."/>
            <person name="Qin B."/>
            <person name="Qu C."/>
            <person name="Retzel E.F."/>
            <person name="Riddle C."/>
            <person name="Sallet E."/>
            <person name="Samain S."/>
            <person name="Samson N."/>
            <person name="Sanders I."/>
            <person name="Saurat O."/>
            <person name="Scarpelli C."/>
            <person name="Schiex T."/>
            <person name="Segurens B."/>
            <person name="Severin A.J."/>
            <person name="Sherrier D.J."/>
            <person name="Shi R."/>
            <person name="Sims S."/>
            <person name="Singer S.R."/>
            <person name="Sinharoy S."/>
            <person name="Sterck L."/>
            <person name="Viollet A."/>
            <person name="Wang B.B."/>
            <person name="Wang K."/>
            <person name="Wang M."/>
            <person name="Wang X."/>
            <person name="Warfsmann J."/>
            <person name="Weissenbach J."/>
            <person name="White D.D."/>
            <person name="White J.D."/>
            <person name="Wiley G.B."/>
            <person name="Wincker P."/>
            <person name="Xing Y."/>
            <person name="Yang L."/>
            <person name="Yao Z."/>
            <person name="Ying F."/>
            <person name="Zhai J."/>
            <person name="Zhou L."/>
            <person name="Zuber A."/>
            <person name="Denarie J."/>
            <person name="Dixon R.A."/>
            <person name="May G.D."/>
            <person name="Schwartz D.C."/>
            <person name="Rogers J."/>
            <person name="Quetier F."/>
            <person name="Town C.D."/>
            <person name="Roe B.A."/>
        </authorList>
    </citation>
    <scope>NUCLEOTIDE SEQUENCE [LARGE SCALE GENOMIC DNA]</scope>
    <source>
        <strain evidence="1">A17</strain>
        <strain evidence="2 3">cv. Jemalong A17</strain>
    </source>
</reference>
<dbReference type="PANTHER" id="PTHR34968">
    <property type="entry name" value="AUGMIN SUBUNIT 5"/>
    <property type="match status" value="1"/>
</dbReference>
<dbReference type="AlphaFoldDB" id="G7KXZ8"/>
<dbReference type="PaxDb" id="3880-AES78975"/>
<keyword evidence="3" id="KW-1185">Reference proteome</keyword>
<dbReference type="GO" id="GO:0051225">
    <property type="term" value="P:spindle assembly"/>
    <property type="evidence" value="ECO:0007669"/>
    <property type="project" value="InterPro"/>
</dbReference>
<accession>G7KXZ8</accession>
<dbReference type="PANTHER" id="PTHR34968:SF1">
    <property type="entry name" value="AUGMIN SUBUNIT 5"/>
    <property type="match status" value="1"/>
</dbReference>
<organism evidence="1 3">
    <name type="scientific">Medicago truncatula</name>
    <name type="common">Barrel medic</name>
    <name type="synonym">Medicago tribuloides</name>
    <dbReference type="NCBI Taxonomy" id="3880"/>
    <lineage>
        <taxon>Eukaryota</taxon>
        <taxon>Viridiplantae</taxon>
        <taxon>Streptophyta</taxon>
        <taxon>Embryophyta</taxon>
        <taxon>Tracheophyta</taxon>
        <taxon>Spermatophyta</taxon>
        <taxon>Magnoliopsida</taxon>
        <taxon>eudicotyledons</taxon>
        <taxon>Gunneridae</taxon>
        <taxon>Pentapetalae</taxon>
        <taxon>rosids</taxon>
        <taxon>fabids</taxon>
        <taxon>Fabales</taxon>
        <taxon>Fabaceae</taxon>
        <taxon>Papilionoideae</taxon>
        <taxon>50 kb inversion clade</taxon>
        <taxon>NPAAA clade</taxon>
        <taxon>Hologalegina</taxon>
        <taxon>IRL clade</taxon>
        <taxon>Trifolieae</taxon>
        <taxon>Medicago</taxon>
    </lineage>
</organism>
<dbReference type="GO" id="GO:0005876">
    <property type="term" value="C:spindle microtubule"/>
    <property type="evidence" value="ECO:0007669"/>
    <property type="project" value="InterPro"/>
</dbReference>
<dbReference type="Pfam" id="PF14817">
    <property type="entry name" value="HAUS5"/>
    <property type="match status" value="1"/>
</dbReference>
<evidence type="ECO:0000313" key="1">
    <source>
        <dbReference type="EMBL" id="AES78975.1"/>
    </source>
</evidence>
<dbReference type="GO" id="GO:0070652">
    <property type="term" value="C:HAUS complex"/>
    <property type="evidence" value="ECO:0007669"/>
    <property type="project" value="InterPro"/>
</dbReference>
<dbReference type="HOGENOM" id="CLU_2835028_0_0_1"/>
<dbReference type="InterPro" id="IPR029131">
    <property type="entry name" value="HAUS5"/>
</dbReference>
<dbReference type="STRING" id="3880.G7KXZ8"/>
<dbReference type="InterPro" id="IPR044706">
    <property type="entry name" value="AUG5_plant"/>
</dbReference>
<sequence length="66" mass="7652">MSAKSKLKVTNFSLNLAAEQERAITEKWLPELKIGVLNAWQSLKACKYVWGLLDKWWEQWASTVVD</sequence>
<reference evidence="1 3" key="2">
    <citation type="journal article" date="2014" name="BMC Genomics">
        <title>An improved genome release (version Mt4.0) for the model legume Medicago truncatula.</title>
        <authorList>
            <person name="Tang H."/>
            <person name="Krishnakumar V."/>
            <person name="Bidwell S."/>
            <person name="Rosen B."/>
            <person name="Chan A."/>
            <person name="Zhou S."/>
            <person name="Gentzbittel L."/>
            <person name="Childs K.L."/>
            <person name="Yandell M."/>
            <person name="Gundlach H."/>
            <person name="Mayer K.F."/>
            <person name="Schwartz D.C."/>
            <person name="Town C.D."/>
        </authorList>
    </citation>
    <scope>GENOME REANNOTATION</scope>
    <source>
        <strain evidence="2 3">cv. Jemalong A17</strain>
    </source>
</reference>